<dbReference type="PROSITE" id="PS50943">
    <property type="entry name" value="HTH_CROC1"/>
    <property type="match status" value="1"/>
</dbReference>
<evidence type="ECO:0000259" key="1">
    <source>
        <dbReference type="PROSITE" id="PS50943"/>
    </source>
</evidence>
<organism evidence="2 3">
    <name type="scientific">Pedobacter frigidisoli</name>
    <dbReference type="NCBI Taxonomy" id="2530455"/>
    <lineage>
        <taxon>Bacteria</taxon>
        <taxon>Pseudomonadati</taxon>
        <taxon>Bacteroidota</taxon>
        <taxon>Sphingobacteriia</taxon>
        <taxon>Sphingobacteriales</taxon>
        <taxon>Sphingobacteriaceae</taxon>
        <taxon>Pedobacter</taxon>
    </lineage>
</organism>
<dbReference type="Pfam" id="PF13443">
    <property type="entry name" value="HTH_26"/>
    <property type="match status" value="1"/>
</dbReference>
<dbReference type="CDD" id="cd00093">
    <property type="entry name" value="HTH_XRE"/>
    <property type="match status" value="1"/>
</dbReference>
<sequence length="180" mass="21061">MDNKEYTLIKKQLTSLMDQSDLTINGLAEGTNLSSMTIRKILLQQTKPSVQTLEKITAFFEITIAQLFSEKLINIKRIEDIEALKDFYEDNKSNPEYFSSRSKEGIATYFLRNVLIKDQYFSEPRRAKEIHVYIKENPKYSKNFNPKVIAKVLDRMYNEGILKRMDKTGKKSVFYYSVNS</sequence>
<dbReference type="Gene3D" id="1.10.260.40">
    <property type="entry name" value="lambda repressor-like DNA-binding domains"/>
    <property type="match status" value="1"/>
</dbReference>
<evidence type="ECO:0000313" key="2">
    <source>
        <dbReference type="EMBL" id="TCD12976.1"/>
    </source>
</evidence>
<name>A0A4V2MNI6_9SPHI</name>
<dbReference type="InterPro" id="IPR010982">
    <property type="entry name" value="Lambda_DNA-bd_dom_sf"/>
</dbReference>
<dbReference type="SUPFAM" id="SSF47413">
    <property type="entry name" value="lambda repressor-like DNA-binding domains"/>
    <property type="match status" value="1"/>
</dbReference>
<accession>A0A4V2MNI6</accession>
<dbReference type="EMBL" id="SJSN01000001">
    <property type="protein sequence ID" value="TCD12976.1"/>
    <property type="molecule type" value="Genomic_DNA"/>
</dbReference>
<dbReference type="GO" id="GO:0003677">
    <property type="term" value="F:DNA binding"/>
    <property type="evidence" value="ECO:0007669"/>
    <property type="project" value="InterPro"/>
</dbReference>
<feature type="domain" description="HTH cro/C1-type" evidence="1">
    <location>
        <begin position="13"/>
        <end position="67"/>
    </location>
</feature>
<proteinExistence type="predicted"/>
<dbReference type="AlphaFoldDB" id="A0A4V2MNI6"/>
<dbReference type="Proteomes" id="UP000291485">
    <property type="component" value="Unassembled WGS sequence"/>
</dbReference>
<dbReference type="RefSeq" id="WP_131556409.1">
    <property type="nucleotide sequence ID" value="NZ_SJSN01000001.1"/>
</dbReference>
<dbReference type="InterPro" id="IPR001387">
    <property type="entry name" value="Cro/C1-type_HTH"/>
</dbReference>
<evidence type="ECO:0000313" key="3">
    <source>
        <dbReference type="Proteomes" id="UP000291485"/>
    </source>
</evidence>
<gene>
    <name evidence="2" type="ORF">EZ449_02715</name>
</gene>
<dbReference type="OrthoDB" id="762906at2"/>
<protein>
    <submittedName>
        <fullName evidence="2">XRE family transcriptional regulator</fullName>
    </submittedName>
</protein>
<dbReference type="SMART" id="SM00530">
    <property type="entry name" value="HTH_XRE"/>
    <property type="match status" value="1"/>
</dbReference>
<comment type="caution">
    <text evidence="2">The sequence shown here is derived from an EMBL/GenBank/DDBJ whole genome shotgun (WGS) entry which is preliminary data.</text>
</comment>
<keyword evidence="3" id="KW-1185">Reference proteome</keyword>
<reference evidence="2 3" key="1">
    <citation type="submission" date="2019-02" db="EMBL/GenBank/DDBJ databases">
        <title>Pedobacter sp. RP-3-11 sp. nov., isolated from Arctic soil.</title>
        <authorList>
            <person name="Dahal R.H."/>
        </authorList>
    </citation>
    <scope>NUCLEOTIDE SEQUENCE [LARGE SCALE GENOMIC DNA]</scope>
    <source>
        <strain evidence="2 3">RP-3-11</strain>
    </source>
</reference>